<proteinExistence type="predicted"/>
<comment type="caution">
    <text evidence="2">The sequence shown here is derived from an EMBL/GenBank/DDBJ whole genome shotgun (WGS) entry which is preliminary data.</text>
</comment>
<dbReference type="InterPro" id="IPR036415">
    <property type="entry name" value="Lamin_tail_dom_sf"/>
</dbReference>
<feature type="domain" description="LTD" evidence="1">
    <location>
        <begin position="29"/>
        <end position="156"/>
    </location>
</feature>
<protein>
    <submittedName>
        <fullName evidence="2">Lamin tail domain-containing protein</fullName>
    </submittedName>
</protein>
<accession>A0A538SLR6</accession>
<dbReference type="AlphaFoldDB" id="A0A538SLR6"/>
<evidence type="ECO:0000313" key="3">
    <source>
        <dbReference type="Proteomes" id="UP000319829"/>
    </source>
</evidence>
<dbReference type="InterPro" id="IPR001322">
    <property type="entry name" value="Lamin_tail_dom"/>
</dbReference>
<gene>
    <name evidence="2" type="ORF">E6K74_12505</name>
</gene>
<sequence>MHMVRWGGVVWALVIAVAAAVAIEAVSVRHAEGDGRAAPGLRLNEILAAPARDWDGDGLYDSKDDEWVEIQNAGPDVLAMDEYRLGDGVRTVRFGFSGTIAPGEVKLIVGSAAVAWQRSRGLTTAGLSLNNSGDQVYLLRVTGPDTTTIDTHTYGSIEGGSDRSVGRASTGSEDWILFDSLNRYTGSGTPAGTGCSPTPGGVNGCTTHVGSETWGAIKRLYQ</sequence>
<evidence type="ECO:0000313" key="2">
    <source>
        <dbReference type="EMBL" id="TMQ52319.1"/>
    </source>
</evidence>
<reference evidence="2 3" key="1">
    <citation type="journal article" date="2019" name="Nat. Microbiol.">
        <title>Mediterranean grassland soil C-N compound turnover is dependent on rainfall and depth, and is mediated by genomically divergent microorganisms.</title>
        <authorList>
            <person name="Diamond S."/>
            <person name="Andeer P.F."/>
            <person name="Li Z."/>
            <person name="Crits-Christoph A."/>
            <person name="Burstein D."/>
            <person name="Anantharaman K."/>
            <person name="Lane K.R."/>
            <person name="Thomas B.C."/>
            <person name="Pan C."/>
            <person name="Northen T.R."/>
            <person name="Banfield J.F."/>
        </authorList>
    </citation>
    <scope>NUCLEOTIDE SEQUENCE [LARGE SCALE GENOMIC DNA]</scope>
    <source>
        <strain evidence="2">WS_4</strain>
    </source>
</reference>
<dbReference type="Pfam" id="PF00932">
    <property type="entry name" value="LTD"/>
    <property type="match status" value="1"/>
</dbReference>
<dbReference type="SUPFAM" id="SSF74853">
    <property type="entry name" value="Lamin A/C globular tail domain"/>
    <property type="match status" value="1"/>
</dbReference>
<organism evidence="2 3">
    <name type="scientific">Eiseniibacteriota bacterium</name>
    <dbReference type="NCBI Taxonomy" id="2212470"/>
    <lineage>
        <taxon>Bacteria</taxon>
        <taxon>Candidatus Eiseniibacteriota</taxon>
    </lineage>
</organism>
<dbReference type="PROSITE" id="PS51841">
    <property type="entry name" value="LTD"/>
    <property type="match status" value="1"/>
</dbReference>
<dbReference type="EMBL" id="VBOU01000104">
    <property type="protein sequence ID" value="TMQ52319.1"/>
    <property type="molecule type" value="Genomic_DNA"/>
</dbReference>
<dbReference type="Proteomes" id="UP000319829">
    <property type="component" value="Unassembled WGS sequence"/>
</dbReference>
<name>A0A538SLR6_UNCEI</name>
<evidence type="ECO:0000259" key="1">
    <source>
        <dbReference type="PROSITE" id="PS51841"/>
    </source>
</evidence>